<protein>
    <submittedName>
        <fullName evidence="1">DUF1844 domain-containing protein</fullName>
    </submittedName>
</protein>
<sequence length="96" mass="10609">MTEQHNHESCAGELPPSLNGLILTLTATALAYLGQPVNPDGNNPEPDFRLAHYTIDTIQMLKEKTEGNRTTEETELIDDVLTQLRLIYIQKTGSGT</sequence>
<gene>
    <name evidence="2" type="ORF">ENP62_01590</name>
    <name evidence="1" type="ORF">ENP94_06945</name>
    <name evidence="3" type="ORF">ENS16_02595</name>
</gene>
<proteinExistence type="predicted"/>
<accession>A0A7C1ND43</accession>
<reference evidence="1" key="1">
    <citation type="journal article" date="2020" name="mSystems">
        <title>Genome- and Community-Level Interaction Insights into Carbon Utilization and Element Cycling Functions of Hydrothermarchaeota in Hydrothermal Sediment.</title>
        <authorList>
            <person name="Zhou Z."/>
            <person name="Liu Y."/>
            <person name="Xu W."/>
            <person name="Pan J."/>
            <person name="Luo Z.H."/>
            <person name="Li M."/>
        </authorList>
    </citation>
    <scope>NUCLEOTIDE SEQUENCE [LARGE SCALE GENOMIC DNA]</scope>
    <source>
        <strain evidence="2">SpSt-236</strain>
        <strain evidence="1">SpSt-265</strain>
        <strain evidence="3">SpSt-465</strain>
    </source>
</reference>
<dbReference type="InterPro" id="IPR014995">
    <property type="entry name" value="DUF1844"/>
</dbReference>
<comment type="caution">
    <text evidence="1">The sequence shown here is derived from an EMBL/GenBank/DDBJ whole genome shotgun (WGS) entry which is preliminary data.</text>
</comment>
<dbReference type="Pfam" id="PF08899">
    <property type="entry name" value="DUF1844"/>
    <property type="match status" value="1"/>
</dbReference>
<dbReference type="EMBL" id="DSKA01000121">
    <property type="protein sequence ID" value="HEE18230.1"/>
    <property type="molecule type" value="Genomic_DNA"/>
</dbReference>
<evidence type="ECO:0000313" key="2">
    <source>
        <dbReference type="EMBL" id="HEE18230.1"/>
    </source>
</evidence>
<dbReference type="EMBL" id="DSLG01000008">
    <property type="protein sequence ID" value="HEA87723.1"/>
    <property type="molecule type" value="Genomic_DNA"/>
</dbReference>
<dbReference type="EMBL" id="DSTU01000004">
    <property type="protein sequence ID" value="HFJ53562.1"/>
    <property type="molecule type" value="Genomic_DNA"/>
</dbReference>
<organism evidence="1">
    <name type="scientific">candidate division WOR-3 bacterium</name>
    <dbReference type="NCBI Taxonomy" id="2052148"/>
    <lineage>
        <taxon>Bacteria</taxon>
        <taxon>Bacteria division WOR-3</taxon>
    </lineage>
</organism>
<evidence type="ECO:0000313" key="1">
    <source>
        <dbReference type="EMBL" id="HEA87723.1"/>
    </source>
</evidence>
<name>A0A7C1ND43_UNCW3</name>
<dbReference type="AlphaFoldDB" id="A0A7C1ND43"/>
<evidence type="ECO:0000313" key="3">
    <source>
        <dbReference type="EMBL" id="HFJ53562.1"/>
    </source>
</evidence>